<evidence type="ECO:0000313" key="9">
    <source>
        <dbReference type="Proteomes" id="UP001354971"/>
    </source>
</evidence>
<gene>
    <name evidence="6" type="primary">azoR</name>
    <name evidence="8" type="ORF">V0U79_05270</name>
</gene>
<keyword evidence="3 6" id="KW-0560">Oxidoreductase</keyword>
<dbReference type="HAMAP" id="MF_01216">
    <property type="entry name" value="Azoreductase_type1"/>
    <property type="match status" value="1"/>
</dbReference>
<keyword evidence="2 6" id="KW-0288">FMN</keyword>
<dbReference type="Pfam" id="PF02525">
    <property type="entry name" value="Flavodoxin_2"/>
    <property type="match status" value="1"/>
</dbReference>
<dbReference type="Gene3D" id="3.40.50.360">
    <property type="match status" value="1"/>
</dbReference>
<comment type="caution">
    <text evidence="6">Lacks conserved residue(s) required for the propagation of feature annotation.</text>
</comment>
<reference evidence="8 9" key="1">
    <citation type="submission" date="2024-01" db="EMBL/GenBank/DDBJ databases">
        <title>Hyphobacterium bacterium isolated from marine sediment.</title>
        <authorList>
            <person name="Zhao S."/>
        </authorList>
    </citation>
    <scope>NUCLEOTIDE SEQUENCE [LARGE SCALE GENOMIC DNA]</scope>
    <source>
        <strain evidence="9">HN65</strain>
    </source>
</reference>
<dbReference type="RefSeq" id="WP_330198432.1">
    <property type="nucleotide sequence ID" value="NZ_JAZDRP010000003.1"/>
</dbReference>
<comment type="function">
    <text evidence="6">Also exhibits azoreductase activity. Catalyzes the reductive cleavage of the azo bond in aromatic azo compounds to the corresponding amines.</text>
</comment>
<organism evidence="8 9">
    <name type="scientific">Hyphobacterium lacteum</name>
    <dbReference type="NCBI Taxonomy" id="3116575"/>
    <lineage>
        <taxon>Bacteria</taxon>
        <taxon>Pseudomonadati</taxon>
        <taxon>Pseudomonadota</taxon>
        <taxon>Alphaproteobacteria</taxon>
        <taxon>Maricaulales</taxon>
        <taxon>Maricaulaceae</taxon>
        <taxon>Hyphobacterium</taxon>
    </lineage>
</organism>
<comment type="cofactor">
    <cofactor evidence="6">
        <name>FMN</name>
        <dbReference type="ChEBI" id="CHEBI:58210"/>
    </cofactor>
    <text evidence="6">Binds 1 FMN per subunit.</text>
</comment>
<evidence type="ECO:0000256" key="4">
    <source>
        <dbReference type="ARBA" id="ARBA00023027"/>
    </source>
</evidence>
<evidence type="ECO:0000256" key="1">
    <source>
        <dbReference type="ARBA" id="ARBA00022630"/>
    </source>
</evidence>
<evidence type="ECO:0000256" key="3">
    <source>
        <dbReference type="ARBA" id="ARBA00023002"/>
    </source>
</evidence>
<comment type="caution">
    <text evidence="8">The sequence shown here is derived from an EMBL/GenBank/DDBJ whole genome shotgun (WGS) entry which is preliminary data.</text>
</comment>
<dbReference type="PANTHER" id="PTHR43741:SF2">
    <property type="entry name" value="FMN-DEPENDENT NADH:QUINONE OXIDOREDUCTASE"/>
    <property type="match status" value="1"/>
</dbReference>
<evidence type="ECO:0000256" key="6">
    <source>
        <dbReference type="HAMAP-Rule" id="MF_01216"/>
    </source>
</evidence>
<dbReference type="PANTHER" id="PTHR43741">
    <property type="entry name" value="FMN-DEPENDENT NADH-AZOREDUCTASE 1"/>
    <property type="match status" value="1"/>
</dbReference>
<dbReference type="EC" id="1.6.5.-" evidence="6"/>
<keyword evidence="4 6" id="KW-0520">NAD</keyword>
<feature type="binding site" evidence="6">
    <location>
        <begin position="17"/>
        <end position="19"/>
    </location>
    <ligand>
        <name>FMN</name>
        <dbReference type="ChEBI" id="CHEBI:58210"/>
    </ligand>
</feature>
<evidence type="ECO:0000256" key="5">
    <source>
        <dbReference type="ARBA" id="ARBA00048542"/>
    </source>
</evidence>
<comment type="function">
    <text evidence="6">Quinone reductase that provides resistance to thiol-specific stress caused by electrophilic quinones.</text>
</comment>
<keyword evidence="1 6" id="KW-0285">Flavoprotein</keyword>
<comment type="similarity">
    <text evidence="6">Belongs to the azoreductase type 1 family.</text>
</comment>
<dbReference type="InterPro" id="IPR029039">
    <property type="entry name" value="Flavoprotein-like_sf"/>
</dbReference>
<keyword evidence="9" id="KW-1185">Reference proteome</keyword>
<evidence type="ECO:0000256" key="2">
    <source>
        <dbReference type="ARBA" id="ARBA00022643"/>
    </source>
</evidence>
<dbReference type="EMBL" id="JAZDRP010000003">
    <property type="protein sequence ID" value="MEE2525768.1"/>
    <property type="molecule type" value="Genomic_DNA"/>
</dbReference>
<comment type="catalytic activity">
    <reaction evidence="5">
        <text>N,N-dimethyl-1,4-phenylenediamine + anthranilate + 2 NAD(+) = 2-(4-dimethylaminophenyl)diazenylbenzoate + 2 NADH + 2 H(+)</text>
        <dbReference type="Rhea" id="RHEA:55872"/>
        <dbReference type="ChEBI" id="CHEBI:15378"/>
        <dbReference type="ChEBI" id="CHEBI:15783"/>
        <dbReference type="ChEBI" id="CHEBI:16567"/>
        <dbReference type="ChEBI" id="CHEBI:57540"/>
        <dbReference type="ChEBI" id="CHEBI:57945"/>
        <dbReference type="ChEBI" id="CHEBI:71579"/>
        <dbReference type="EC" id="1.7.1.17"/>
    </reaction>
    <physiologicalReaction direction="right-to-left" evidence="5">
        <dbReference type="Rhea" id="RHEA:55874"/>
    </physiologicalReaction>
</comment>
<name>A0ABU7LPC7_9PROT</name>
<feature type="domain" description="Flavodoxin-like fold" evidence="7">
    <location>
        <begin position="4"/>
        <end position="196"/>
    </location>
</feature>
<dbReference type="InterPro" id="IPR023048">
    <property type="entry name" value="NADH:quinone_OxRdtase_FMN_depd"/>
</dbReference>
<feature type="binding site" evidence="6">
    <location>
        <position position="11"/>
    </location>
    <ligand>
        <name>FMN</name>
        <dbReference type="ChEBI" id="CHEBI:58210"/>
    </ligand>
</feature>
<dbReference type="SUPFAM" id="SSF52218">
    <property type="entry name" value="Flavoproteins"/>
    <property type="match status" value="1"/>
</dbReference>
<evidence type="ECO:0000313" key="8">
    <source>
        <dbReference type="EMBL" id="MEE2525768.1"/>
    </source>
</evidence>
<protein>
    <recommendedName>
        <fullName evidence="6">FMN dependent NADH:quinone oxidoreductase</fullName>
        <ecNumber evidence="6">1.6.5.-</ecNumber>
    </recommendedName>
    <alternativeName>
        <fullName evidence="6">Azo-dye reductase</fullName>
    </alternativeName>
    <alternativeName>
        <fullName evidence="6">FMN-dependent NADH-azo compound oxidoreductase</fullName>
    </alternativeName>
    <alternativeName>
        <fullName evidence="6">FMN-dependent NADH-azoreductase</fullName>
        <ecNumber evidence="6">1.7.1.17</ecNumber>
    </alternativeName>
</protein>
<dbReference type="InterPro" id="IPR050104">
    <property type="entry name" value="FMN-dep_NADH:Q_OxRdtase_AzoR1"/>
</dbReference>
<dbReference type="Proteomes" id="UP001354971">
    <property type="component" value="Unassembled WGS sequence"/>
</dbReference>
<comment type="catalytic activity">
    <reaction evidence="6">
        <text>2 a quinone + NADH + H(+) = 2 a 1,4-benzosemiquinone + NAD(+)</text>
        <dbReference type="Rhea" id="RHEA:65952"/>
        <dbReference type="ChEBI" id="CHEBI:15378"/>
        <dbReference type="ChEBI" id="CHEBI:57540"/>
        <dbReference type="ChEBI" id="CHEBI:57945"/>
        <dbReference type="ChEBI" id="CHEBI:132124"/>
        <dbReference type="ChEBI" id="CHEBI:134225"/>
    </reaction>
</comment>
<dbReference type="InterPro" id="IPR003680">
    <property type="entry name" value="Flavodoxin_fold"/>
</dbReference>
<proteinExistence type="inferred from homology"/>
<evidence type="ECO:0000259" key="7">
    <source>
        <dbReference type="Pfam" id="PF02525"/>
    </source>
</evidence>
<accession>A0ABU7LPC7</accession>
<dbReference type="EC" id="1.7.1.17" evidence="6"/>
<comment type="subunit">
    <text evidence="6">Homodimer.</text>
</comment>
<sequence>MSNTLLRVDASMRKTGSRSRAIADRLVEQLSAGQTFDRVIERDLTDGVPFVDEAWIDANFTDPAQRTDEQNAVLSPSDAFVSELKDADTLVIATPIYNFGVPAALKAWVDMIARARVTFRYTPNGPEGLLSGKTAYVVVVSGGTPIDSGIDFATPYIRQALKFVGITDVTVVASSLAGTDAATADASVREALQALAA</sequence>